<keyword evidence="3" id="KW-1185">Reference proteome</keyword>
<dbReference type="Proteomes" id="UP000324233">
    <property type="component" value="Chromosome"/>
</dbReference>
<name>A0A5B9VY83_9BACT</name>
<dbReference type="GO" id="GO:0030649">
    <property type="term" value="P:aminoglycoside antibiotic catabolic process"/>
    <property type="evidence" value="ECO:0007669"/>
    <property type="project" value="TreeGrafter"/>
</dbReference>
<dbReference type="EMBL" id="CP042997">
    <property type="protein sequence ID" value="QEH33268.1"/>
    <property type="molecule type" value="Genomic_DNA"/>
</dbReference>
<dbReference type="Pfam" id="PF13527">
    <property type="entry name" value="Acetyltransf_9"/>
    <property type="match status" value="1"/>
</dbReference>
<dbReference type="PROSITE" id="PS51186">
    <property type="entry name" value="GNAT"/>
    <property type="match status" value="1"/>
</dbReference>
<dbReference type="PANTHER" id="PTHR37817:SF1">
    <property type="entry name" value="N-ACETYLTRANSFERASE EIS"/>
    <property type="match status" value="1"/>
</dbReference>
<sequence length="422" mass="46753">MKASSPAIRYPFRRGSVEYNLGTEADHEAVYQTLLHVFHGPDRDSFLGALSDPAYRPDQRLLAKVDGRVVSHAHLTEREVRYGTASVPINGVMWVGTLPEFRGLGFAQNLLRLADERARATGRALQVLTTGMPQFYRPLGWGVCGRQTYAQALSRNLPQVSDGMVEGKGGFWHVRPWRQVELSDLMTLYEAQYAGVTGSVIRSEEYWRWLIGRRYAHVIWVACQGDAVRGYAFVKDHKILEIASDPAHPQALRALLGRVRAEALERAYPRVTVHAPTNHPVIEAFLSGGGRLVDQDLIDGSVSMSHIPDVARFLTSILPELSRRAEEADATLPLELGISSGDHRWLIHIDGKHSRVEPDKLSRRYLTLNPASLVRLLMGHSGVDAASAEEGFVASTATAMDATRILFPAQPIWRSPLDSATA</sequence>
<dbReference type="InterPro" id="IPR051554">
    <property type="entry name" value="Acetyltransferase_Eis"/>
</dbReference>
<dbReference type="InterPro" id="IPR000182">
    <property type="entry name" value="GNAT_dom"/>
</dbReference>
<feature type="domain" description="N-acetyltransferase" evidence="1">
    <location>
        <begin position="17"/>
        <end position="158"/>
    </location>
</feature>
<evidence type="ECO:0000259" key="1">
    <source>
        <dbReference type="PROSITE" id="PS51186"/>
    </source>
</evidence>
<protein>
    <recommendedName>
        <fullName evidence="1">N-acetyltransferase domain-containing protein</fullName>
    </recommendedName>
</protein>
<accession>A0A5B9VY83</accession>
<dbReference type="CDD" id="cd04301">
    <property type="entry name" value="NAT_SF"/>
    <property type="match status" value="1"/>
</dbReference>
<dbReference type="AlphaFoldDB" id="A0A5B9VY83"/>
<gene>
    <name evidence="2" type="ORF">OJF2_17690</name>
</gene>
<organism evidence="2 3">
    <name type="scientific">Aquisphaera giovannonii</name>
    <dbReference type="NCBI Taxonomy" id="406548"/>
    <lineage>
        <taxon>Bacteria</taxon>
        <taxon>Pseudomonadati</taxon>
        <taxon>Planctomycetota</taxon>
        <taxon>Planctomycetia</taxon>
        <taxon>Isosphaerales</taxon>
        <taxon>Isosphaeraceae</taxon>
        <taxon>Aquisphaera</taxon>
    </lineage>
</organism>
<dbReference type="RefSeq" id="WP_246196453.1">
    <property type="nucleotide sequence ID" value="NZ_CP042997.1"/>
</dbReference>
<dbReference type="Gene3D" id="3.40.630.30">
    <property type="match status" value="2"/>
</dbReference>
<dbReference type="InterPro" id="IPR016181">
    <property type="entry name" value="Acyl_CoA_acyltransferase"/>
</dbReference>
<dbReference type="GO" id="GO:0034069">
    <property type="term" value="F:aminoglycoside N-acetyltransferase activity"/>
    <property type="evidence" value="ECO:0007669"/>
    <property type="project" value="TreeGrafter"/>
</dbReference>
<reference evidence="2 3" key="1">
    <citation type="submission" date="2019-08" db="EMBL/GenBank/DDBJ databases">
        <title>Deep-cultivation of Planctomycetes and their phenomic and genomic characterization uncovers novel biology.</title>
        <authorList>
            <person name="Wiegand S."/>
            <person name="Jogler M."/>
            <person name="Boedeker C."/>
            <person name="Pinto D."/>
            <person name="Vollmers J."/>
            <person name="Rivas-Marin E."/>
            <person name="Kohn T."/>
            <person name="Peeters S.H."/>
            <person name="Heuer A."/>
            <person name="Rast P."/>
            <person name="Oberbeckmann S."/>
            <person name="Bunk B."/>
            <person name="Jeske O."/>
            <person name="Meyerdierks A."/>
            <person name="Storesund J.E."/>
            <person name="Kallscheuer N."/>
            <person name="Luecker S."/>
            <person name="Lage O.M."/>
            <person name="Pohl T."/>
            <person name="Merkel B.J."/>
            <person name="Hornburger P."/>
            <person name="Mueller R.-W."/>
            <person name="Bruemmer F."/>
            <person name="Labrenz M."/>
            <person name="Spormann A.M."/>
            <person name="Op den Camp H."/>
            <person name="Overmann J."/>
            <person name="Amann R."/>
            <person name="Jetten M.S.M."/>
            <person name="Mascher T."/>
            <person name="Medema M.H."/>
            <person name="Devos D.P."/>
            <person name="Kaster A.-K."/>
            <person name="Ovreas L."/>
            <person name="Rohde M."/>
            <person name="Galperin M.Y."/>
            <person name="Jogler C."/>
        </authorList>
    </citation>
    <scope>NUCLEOTIDE SEQUENCE [LARGE SCALE GENOMIC DNA]</scope>
    <source>
        <strain evidence="2 3">OJF2</strain>
    </source>
</reference>
<dbReference type="SUPFAM" id="SSF55729">
    <property type="entry name" value="Acyl-CoA N-acyltransferases (Nat)"/>
    <property type="match status" value="1"/>
</dbReference>
<proteinExistence type="predicted"/>
<evidence type="ECO:0000313" key="2">
    <source>
        <dbReference type="EMBL" id="QEH33268.1"/>
    </source>
</evidence>
<dbReference type="PANTHER" id="PTHR37817">
    <property type="entry name" value="N-ACETYLTRANSFERASE EIS"/>
    <property type="match status" value="1"/>
</dbReference>
<dbReference type="KEGG" id="agv:OJF2_17690"/>
<evidence type="ECO:0000313" key="3">
    <source>
        <dbReference type="Proteomes" id="UP000324233"/>
    </source>
</evidence>